<name>A0A6M3LXG1_9ZZZZ</name>
<sequence>MEGSCQRRAVDLFYIYNNAHVLGKVWNGIDAERRQESIDRLRTKVADLNDRKEVRREDANRMFGTLDRAEKLNKTRQPTGSIYSACMGVIPDPIILSQLRNFLTDNALELAIHGIADCERMKPITEEKTI</sequence>
<organism evidence="2">
    <name type="scientific">viral metagenome</name>
    <dbReference type="NCBI Taxonomy" id="1070528"/>
    <lineage>
        <taxon>unclassified sequences</taxon>
        <taxon>metagenomes</taxon>
        <taxon>organismal metagenomes</taxon>
    </lineage>
</organism>
<keyword evidence="1" id="KW-0175">Coiled coil</keyword>
<dbReference type="AlphaFoldDB" id="A0A6M3LXG1"/>
<evidence type="ECO:0000256" key="1">
    <source>
        <dbReference type="SAM" id="Coils"/>
    </source>
</evidence>
<proteinExistence type="predicted"/>
<protein>
    <submittedName>
        <fullName evidence="2">Uncharacterized protein</fullName>
    </submittedName>
</protein>
<gene>
    <name evidence="2" type="ORF">MM171A02078_0001</name>
</gene>
<dbReference type="EMBL" id="MT143565">
    <property type="protein sequence ID" value="QJA98242.1"/>
    <property type="molecule type" value="Genomic_DNA"/>
</dbReference>
<accession>A0A6M3LXG1</accession>
<evidence type="ECO:0000313" key="2">
    <source>
        <dbReference type="EMBL" id="QJA98242.1"/>
    </source>
</evidence>
<reference evidence="2" key="1">
    <citation type="submission" date="2020-03" db="EMBL/GenBank/DDBJ databases">
        <title>The deep terrestrial virosphere.</title>
        <authorList>
            <person name="Holmfeldt K."/>
            <person name="Nilsson E."/>
            <person name="Simone D."/>
            <person name="Lopez-Fernandez M."/>
            <person name="Wu X."/>
            <person name="de Brujin I."/>
            <person name="Lundin D."/>
            <person name="Andersson A."/>
            <person name="Bertilsson S."/>
            <person name="Dopson M."/>
        </authorList>
    </citation>
    <scope>NUCLEOTIDE SEQUENCE</scope>
    <source>
        <strain evidence="2">MM171A02078</strain>
    </source>
</reference>
<feature type="coiled-coil region" evidence="1">
    <location>
        <begin position="31"/>
        <end position="58"/>
    </location>
</feature>